<evidence type="ECO:0000313" key="2">
    <source>
        <dbReference type="Proteomes" id="UP000490060"/>
    </source>
</evidence>
<accession>A0A2I2M7Z0</accession>
<dbReference type="PANTHER" id="PTHR43657:SF1">
    <property type="entry name" value="ALTERED INHERITANCE OF MITOCHONDRIA PROTEIN 24, MITOCHONDRIAL"/>
    <property type="match status" value="1"/>
</dbReference>
<dbReference type="RefSeq" id="WP_058885621.1">
    <property type="nucleotide sequence ID" value="NZ_JAFMUH010000005.1"/>
</dbReference>
<gene>
    <name evidence="1" type="ORF">TNO010_220094</name>
</gene>
<dbReference type="InterPro" id="IPR016031">
    <property type="entry name" value="Trp_RNA-bd_attenuator-like_dom"/>
</dbReference>
<protein>
    <recommendedName>
        <fullName evidence="3">TIGR00266 family protein</fullName>
    </recommendedName>
</protein>
<name>A0A2I2M7Z0_9FLAO</name>
<organism evidence="1 2">
    <name type="scientific">Tenacibaculum finnmarkense genomovar ulcerans</name>
    <dbReference type="NCBI Taxonomy" id="2781388"/>
    <lineage>
        <taxon>Bacteria</taxon>
        <taxon>Pseudomonadati</taxon>
        <taxon>Bacteroidota</taxon>
        <taxon>Flavobacteriia</taxon>
        <taxon>Flavobacteriales</taxon>
        <taxon>Flavobacteriaceae</taxon>
        <taxon>Tenacibaculum</taxon>
        <taxon>Tenacibaculum finnmarkense</taxon>
    </lineage>
</organism>
<dbReference type="Gene3D" id="3.60.160.10">
    <property type="entry name" value="Mitochondrial biogenesis AIM24"/>
    <property type="match status" value="1"/>
</dbReference>
<dbReference type="Pfam" id="PF01987">
    <property type="entry name" value="AIM24"/>
    <property type="match status" value="1"/>
</dbReference>
<sequence length="223" mass="25213">MKFKISDYPSSYLGIEFEKNEKLIAEKGTLIYCDGEYSLNSKIEAKNYKNWIAKIFGGKSLTYNVYTAKENLKLALSTKDSAEIFSIDILEDSPILIEPNLHFARTIGLEFILEKKDWKTTLNDGLKLKTIGNGTLFLKGYGKIIEQEINSEKPIFIDEDALIAFEDSLEVKTISKNLKEFITSGEGLLFEIKGSGKIWIQTRKKNEHASSGGILDGIFNFMK</sequence>
<reference evidence="1 2" key="1">
    <citation type="submission" date="2017-11" db="EMBL/GenBank/DDBJ databases">
        <authorList>
            <person name="Duchaud E."/>
        </authorList>
    </citation>
    <scope>NUCLEOTIDE SEQUENCE [LARGE SCALE GENOMIC DNA]</scope>
    <source>
        <strain evidence="1 2">TNO010</strain>
    </source>
</reference>
<evidence type="ECO:0008006" key="3">
    <source>
        <dbReference type="Google" id="ProtNLM"/>
    </source>
</evidence>
<dbReference type="InterPro" id="IPR036983">
    <property type="entry name" value="AIM24_sf"/>
</dbReference>
<dbReference type="AlphaFoldDB" id="A0A2I2M7Z0"/>
<evidence type="ECO:0000313" key="1">
    <source>
        <dbReference type="EMBL" id="SOU88655.1"/>
    </source>
</evidence>
<dbReference type="EMBL" id="OENE01000015">
    <property type="protein sequence ID" value="SOU88655.1"/>
    <property type="molecule type" value="Genomic_DNA"/>
</dbReference>
<dbReference type="PANTHER" id="PTHR43657">
    <property type="entry name" value="TRYPTOPHAN RNA-BINDING ATTENUATOR PROTEIN-LIKE PROTEIN"/>
    <property type="match status" value="1"/>
</dbReference>
<dbReference type="SUPFAM" id="SSF51219">
    <property type="entry name" value="TRAP-like"/>
    <property type="match status" value="1"/>
</dbReference>
<dbReference type="InterPro" id="IPR002838">
    <property type="entry name" value="AIM24"/>
</dbReference>
<proteinExistence type="predicted"/>
<dbReference type="Proteomes" id="UP000490060">
    <property type="component" value="Unassembled WGS sequence"/>
</dbReference>